<protein>
    <submittedName>
        <fullName evidence="1">Uncharacterized protein</fullName>
    </submittedName>
</protein>
<organism evidence="1 2">
    <name type="scientific">Molorchus minor</name>
    <dbReference type="NCBI Taxonomy" id="1323400"/>
    <lineage>
        <taxon>Eukaryota</taxon>
        <taxon>Metazoa</taxon>
        <taxon>Ecdysozoa</taxon>
        <taxon>Arthropoda</taxon>
        <taxon>Hexapoda</taxon>
        <taxon>Insecta</taxon>
        <taxon>Pterygota</taxon>
        <taxon>Neoptera</taxon>
        <taxon>Endopterygota</taxon>
        <taxon>Coleoptera</taxon>
        <taxon>Polyphaga</taxon>
        <taxon>Cucujiformia</taxon>
        <taxon>Chrysomeloidea</taxon>
        <taxon>Cerambycidae</taxon>
        <taxon>Lamiinae</taxon>
        <taxon>Monochamini</taxon>
        <taxon>Molorchus</taxon>
    </lineage>
</organism>
<name>A0ABQ9JRJ0_9CUCU</name>
<reference evidence="1" key="1">
    <citation type="journal article" date="2023" name="Insect Mol. Biol.">
        <title>Genome sequencing provides insights into the evolution of gene families encoding plant cell wall-degrading enzymes in longhorned beetles.</title>
        <authorList>
            <person name="Shin N.R."/>
            <person name="Okamura Y."/>
            <person name="Kirsch R."/>
            <person name="Pauchet Y."/>
        </authorList>
    </citation>
    <scope>NUCLEOTIDE SEQUENCE</scope>
    <source>
        <strain evidence="1">MMC_N1</strain>
    </source>
</reference>
<dbReference type="Proteomes" id="UP001162164">
    <property type="component" value="Unassembled WGS sequence"/>
</dbReference>
<gene>
    <name evidence="1" type="ORF">NQ317_011269</name>
</gene>
<sequence>MESKGITARVLRLVLTTIIRGCSELERHVKECHPEESDTQRSVSIYKDIATTCSKRPTKNLNCRFNRSCQRLGGPSLTAAKVKLYIWGQWLLWSPPAR</sequence>
<evidence type="ECO:0000313" key="1">
    <source>
        <dbReference type="EMBL" id="KAJ8980886.1"/>
    </source>
</evidence>
<dbReference type="EMBL" id="JAPWTJ010000224">
    <property type="protein sequence ID" value="KAJ8980886.1"/>
    <property type="molecule type" value="Genomic_DNA"/>
</dbReference>
<evidence type="ECO:0000313" key="2">
    <source>
        <dbReference type="Proteomes" id="UP001162164"/>
    </source>
</evidence>
<comment type="caution">
    <text evidence="1">The sequence shown here is derived from an EMBL/GenBank/DDBJ whole genome shotgun (WGS) entry which is preliminary data.</text>
</comment>
<proteinExistence type="predicted"/>
<keyword evidence="2" id="KW-1185">Reference proteome</keyword>
<accession>A0ABQ9JRJ0</accession>